<keyword evidence="1" id="KW-1133">Transmembrane helix</keyword>
<keyword evidence="1" id="KW-0472">Membrane</keyword>
<gene>
    <name evidence="2" type="ORF">IC617_13330</name>
</gene>
<dbReference type="NCBIfam" id="TIGR02532">
    <property type="entry name" value="IV_pilin_GFxxxE"/>
    <property type="match status" value="1"/>
</dbReference>
<accession>A0A8J6QLJ4</accession>
<protein>
    <submittedName>
        <fullName evidence="2">Type II secretion system protein</fullName>
    </submittedName>
</protein>
<dbReference type="SUPFAM" id="SSF54523">
    <property type="entry name" value="Pili subunits"/>
    <property type="match status" value="1"/>
</dbReference>
<proteinExistence type="predicted"/>
<dbReference type="InterPro" id="IPR012902">
    <property type="entry name" value="N_methyl_site"/>
</dbReference>
<organism evidence="2 3">
    <name type="scientific">Neiella litorisoli</name>
    <dbReference type="NCBI Taxonomy" id="2771431"/>
    <lineage>
        <taxon>Bacteria</taxon>
        <taxon>Pseudomonadati</taxon>
        <taxon>Pseudomonadota</taxon>
        <taxon>Gammaproteobacteria</taxon>
        <taxon>Alteromonadales</taxon>
        <taxon>Echinimonadaceae</taxon>
        <taxon>Neiella</taxon>
    </lineage>
</organism>
<dbReference type="RefSeq" id="WP_191145486.1">
    <property type="nucleotide sequence ID" value="NZ_JACXAF010000017.1"/>
</dbReference>
<dbReference type="Pfam" id="PF07963">
    <property type="entry name" value="N_methyl"/>
    <property type="match status" value="1"/>
</dbReference>
<dbReference type="Proteomes" id="UP000638014">
    <property type="component" value="Unassembled WGS sequence"/>
</dbReference>
<evidence type="ECO:0000313" key="3">
    <source>
        <dbReference type="Proteomes" id="UP000638014"/>
    </source>
</evidence>
<keyword evidence="1" id="KW-0812">Transmembrane</keyword>
<dbReference type="EMBL" id="JACXAF010000017">
    <property type="protein sequence ID" value="MBD1390417.1"/>
    <property type="molecule type" value="Genomic_DNA"/>
</dbReference>
<feature type="transmembrane region" description="Helical" evidence="1">
    <location>
        <begin position="6"/>
        <end position="24"/>
    </location>
</feature>
<evidence type="ECO:0000313" key="2">
    <source>
        <dbReference type="EMBL" id="MBD1390417.1"/>
    </source>
</evidence>
<keyword evidence="3" id="KW-1185">Reference proteome</keyword>
<dbReference type="AlphaFoldDB" id="A0A8J6QLJ4"/>
<sequence length="171" mass="18320">MRGFTLIELVVVIVILGILAVVAAPRFVDLKSDAIEADLQGMKAALQAGSDLVHMKAQIEGKIEGADTLDIGNGVIINIHSGYATGHWNNSVKYLINLDATTWTPNNTDCPDEWCGRGNQRNVPTDDPITVTGRAAKVWLGGYQWGDLCGVHYVNNEDGTAPIIGISSSEC</sequence>
<name>A0A8J6QLJ4_9GAMM</name>
<reference evidence="2" key="1">
    <citation type="submission" date="2020-09" db="EMBL/GenBank/DDBJ databases">
        <title>A novel bacterium of genus Neiella, isolated from South China Sea.</title>
        <authorList>
            <person name="Huang H."/>
            <person name="Mo K."/>
            <person name="Hu Y."/>
        </authorList>
    </citation>
    <scope>NUCLEOTIDE SEQUENCE</scope>
    <source>
        <strain evidence="2">HB171785</strain>
    </source>
</reference>
<comment type="caution">
    <text evidence="2">The sequence shown here is derived from an EMBL/GenBank/DDBJ whole genome shotgun (WGS) entry which is preliminary data.</text>
</comment>
<evidence type="ECO:0000256" key="1">
    <source>
        <dbReference type="SAM" id="Phobius"/>
    </source>
</evidence>
<dbReference type="Gene3D" id="3.30.700.10">
    <property type="entry name" value="Glycoprotein, Type 4 Pilin"/>
    <property type="match status" value="1"/>
</dbReference>
<dbReference type="InterPro" id="IPR045584">
    <property type="entry name" value="Pilin-like"/>
</dbReference>
<dbReference type="PROSITE" id="PS00409">
    <property type="entry name" value="PROKAR_NTER_METHYL"/>
    <property type="match status" value="1"/>
</dbReference>